<reference evidence="2" key="1">
    <citation type="journal article" date="2020" name="Stud. Mycol.">
        <title>101 Dothideomycetes genomes: a test case for predicting lifestyles and emergence of pathogens.</title>
        <authorList>
            <person name="Haridas S."/>
            <person name="Albert R."/>
            <person name="Binder M."/>
            <person name="Bloem J."/>
            <person name="Labutti K."/>
            <person name="Salamov A."/>
            <person name="Andreopoulos B."/>
            <person name="Baker S."/>
            <person name="Barry K."/>
            <person name="Bills G."/>
            <person name="Bluhm B."/>
            <person name="Cannon C."/>
            <person name="Castanera R."/>
            <person name="Culley D."/>
            <person name="Daum C."/>
            <person name="Ezra D."/>
            <person name="Gonzalez J."/>
            <person name="Henrissat B."/>
            <person name="Kuo A."/>
            <person name="Liang C."/>
            <person name="Lipzen A."/>
            <person name="Lutzoni F."/>
            <person name="Magnuson J."/>
            <person name="Mondo S."/>
            <person name="Nolan M."/>
            <person name="Ohm R."/>
            <person name="Pangilinan J."/>
            <person name="Park H.-J."/>
            <person name="Ramirez L."/>
            <person name="Alfaro M."/>
            <person name="Sun H."/>
            <person name="Tritt A."/>
            <person name="Yoshinaga Y."/>
            <person name="Zwiers L.-H."/>
            <person name="Turgeon B."/>
            <person name="Goodwin S."/>
            <person name="Spatafora J."/>
            <person name="Crous P."/>
            <person name="Grigoriev I."/>
        </authorList>
    </citation>
    <scope>NUCLEOTIDE SEQUENCE</scope>
    <source>
        <strain evidence="2">CBS 122368</strain>
    </source>
</reference>
<dbReference type="AlphaFoldDB" id="A0A6A6IXI4"/>
<keyword evidence="3" id="KW-1185">Reference proteome</keyword>
<accession>A0A6A6IXI4</accession>
<name>A0A6A6IXI4_9PLEO</name>
<sequence length="516" mass="53691">MHSCRLHTDSERLCSRHYWRVRCAGRTYLLRGQCLLFHPGRKRNEQLWRDLRQCSLRHSTHVSVERYLLRAKRQGGSISNQLCRLQPALSVEVCVTCITPLGARPNTSSAYRGALHDCASGMNFGQGPWCSRSVVFEDNFHPVVQLPISMQQLDPAWVGCKPIDALLDPPVALSTVANLLTSRYNPPIALSTAALPASTPEAAASRTPASTAVPSPAPGPDRNADQPGHGGSDNQLPHTAPAGQGNPITVVPPQITVGPTVLPVRGTGLVIQPGVTVSRGGPAAIIGGTTVRLGDASITLESPSGTSTIAVPNTYFSFSIMVGGRQLTFLDEDNIVAQPVLLDSNDPAVTVAGSMIVSAGSSGITIIDIETGNIQYIPFERLASMSSVTAVRVGGQVLTLDANGDLILGSGKTLHPGDPAVTISGTVVSIGTAGIVLVDSSGVTKTLSEDATRTMDGAGATTMGDQGSTRPGEEQNAAGTAAPTNSKKAEASTSKAAVIVQIIALLILGSAFQGLV</sequence>
<feature type="region of interest" description="Disordered" evidence="1">
    <location>
        <begin position="450"/>
        <end position="488"/>
    </location>
</feature>
<gene>
    <name evidence="2" type="ORF">BU26DRAFT_150907</name>
</gene>
<dbReference type="EMBL" id="ML987190">
    <property type="protein sequence ID" value="KAF2255104.1"/>
    <property type="molecule type" value="Genomic_DNA"/>
</dbReference>
<proteinExistence type="predicted"/>
<protein>
    <submittedName>
        <fullName evidence="2">Uncharacterized protein</fullName>
    </submittedName>
</protein>
<feature type="compositionally biased region" description="Low complexity" evidence="1">
    <location>
        <begin position="199"/>
        <end position="214"/>
    </location>
</feature>
<dbReference type="GeneID" id="54573309"/>
<dbReference type="RefSeq" id="XP_033690108.1">
    <property type="nucleotide sequence ID" value="XM_033819979.1"/>
</dbReference>
<evidence type="ECO:0000313" key="2">
    <source>
        <dbReference type="EMBL" id="KAF2255104.1"/>
    </source>
</evidence>
<evidence type="ECO:0000256" key="1">
    <source>
        <dbReference type="SAM" id="MobiDB-lite"/>
    </source>
</evidence>
<feature type="region of interest" description="Disordered" evidence="1">
    <location>
        <begin position="199"/>
        <end position="250"/>
    </location>
</feature>
<organism evidence="2 3">
    <name type="scientific">Trematosphaeria pertusa</name>
    <dbReference type="NCBI Taxonomy" id="390896"/>
    <lineage>
        <taxon>Eukaryota</taxon>
        <taxon>Fungi</taxon>
        <taxon>Dikarya</taxon>
        <taxon>Ascomycota</taxon>
        <taxon>Pezizomycotina</taxon>
        <taxon>Dothideomycetes</taxon>
        <taxon>Pleosporomycetidae</taxon>
        <taxon>Pleosporales</taxon>
        <taxon>Massarineae</taxon>
        <taxon>Trematosphaeriaceae</taxon>
        <taxon>Trematosphaeria</taxon>
    </lineage>
</organism>
<dbReference type="Proteomes" id="UP000800094">
    <property type="component" value="Unassembled WGS sequence"/>
</dbReference>
<evidence type="ECO:0000313" key="3">
    <source>
        <dbReference type="Proteomes" id="UP000800094"/>
    </source>
</evidence>
<dbReference type="OrthoDB" id="3944128at2759"/>